<dbReference type="SUPFAM" id="SSF56925">
    <property type="entry name" value="OMPA-like"/>
    <property type="match status" value="1"/>
</dbReference>
<reference evidence="3" key="1">
    <citation type="journal article" date="2019" name="Int. J. Syst. Evol. Microbiol.">
        <title>The Global Catalogue of Microorganisms (GCM) 10K type strain sequencing project: providing services to taxonomists for standard genome sequencing and annotation.</title>
        <authorList>
            <consortium name="The Broad Institute Genomics Platform"/>
            <consortium name="The Broad Institute Genome Sequencing Center for Infectious Disease"/>
            <person name="Wu L."/>
            <person name="Ma J."/>
        </authorList>
    </citation>
    <scope>NUCLEOTIDE SEQUENCE [LARGE SCALE GENOMIC DNA]</scope>
    <source>
        <strain evidence="3">KCTC 42424</strain>
    </source>
</reference>
<dbReference type="PROSITE" id="PS51781">
    <property type="entry name" value="SH3B"/>
    <property type="match status" value="1"/>
</dbReference>
<sequence length="257" mass="29013">MLFATLLQAQPATDDSWLERFLSSYASSDKPQHELVRLSVIDSFIELHSGPGRGYPIIHTIEQGDEVNVYKRRGNWYLVSDRRLRQGWVTQEKLARTIAPTGLPAALPDVRHGDYLAQKFRVGFSLGKQDDDETAQVMVGFRLLSFASLEIEGGQIFADDIEGYSYGGNLLIEPIQSLSFTPFISHGYGKQVFQQKETLNVGRNNHYDSDYRFTGAGINFYIGLNFVMRGEYRKMHISGDNGSTSNSAWRIGFSSFF</sequence>
<dbReference type="InterPro" id="IPR011250">
    <property type="entry name" value="OMP/PagP_B-barrel"/>
</dbReference>
<dbReference type="RefSeq" id="WP_376864854.1">
    <property type="nucleotide sequence ID" value="NZ_JBHRYB010000003.1"/>
</dbReference>
<dbReference type="EMBL" id="JBHRYB010000003">
    <property type="protein sequence ID" value="MFC3679195.1"/>
    <property type="molecule type" value="Genomic_DNA"/>
</dbReference>
<evidence type="ECO:0000259" key="1">
    <source>
        <dbReference type="PROSITE" id="PS51781"/>
    </source>
</evidence>
<gene>
    <name evidence="2" type="ORF">ACFOMG_03610</name>
</gene>
<evidence type="ECO:0000313" key="2">
    <source>
        <dbReference type="EMBL" id="MFC3679195.1"/>
    </source>
</evidence>
<feature type="domain" description="SH3b" evidence="1">
    <location>
        <begin position="34"/>
        <end position="98"/>
    </location>
</feature>
<evidence type="ECO:0000313" key="3">
    <source>
        <dbReference type="Proteomes" id="UP001595722"/>
    </source>
</evidence>
<dbReference type="Proteomes" id="UP001595722">
    <property type="component" value="Unassembled WGS sequence"/>
</dbReference>
<keyword evidence="3" id="KW-1185">Reference proteome</keyword>
<protein>
    <submittedName>
        <fullName evidence="2">SH3 domain-containing protein</fullName>
    </submittedName>
</protein>
<proteinExistence type="predicted"/>
<name>A0ABV7VPJ1_9GAMM</name>
<organism evidence="2 3">
    <name type="scientific">Bacterioplanoides pacificum</name>
    <dbReference type="NCBI Taxonomy" id="1171596"/>
    <lineage>
        <taxon>Bacteria</taxon>
        <taxon>Pseudomonadati</taxon>
        <taxon>Pseudomonadota</taxon>
        <taxon>Gammaproteobacteria</taxon>
        <taxon>Oceanospirillales</taxon>
        <taxon>Oceanospirillaceae</taxon>
        <taxon>Bacterioplanoides</taxon>
    </lineage>
</organism>
<dbReference type="InterPro" id="IPR003646">
    <property type="entry name" value="SH3-like_bac-type"/>
</dbReference>
<dbReference type="Gene3D" id="2.30.30.40">
    <property type="entry name" value="SH3 Domains"/>
    <property type="match status" value="1"/>
</dbReference>
<accession>A0ABV7VPJ1</accession>
<dbReference type="Gene3D" id="2.40.160.20">
    <property type="match status" value="1"/>
</dbReference>
<dbReference type="Pfam" id="PF08239">
    <property type="entry name" value="SH3_3"/>
    <property type="match status" value="1"/>
</dbReference>
<comment type="caution">
    <text evidence="2">The sequence shown here is derived from an EMBL/GenBank/DDBJ whole genome shotgun (WGS) entry which is preliminary data.</text>
</comment>